<dbReference type="AlphaFoldDB" id="A0A6G1CYD5"/>
<feature type="region of interest" description="Disordered" evidence="1">
    <location>
        <begin position="128"/>
        <end position="159"/>
    </location>
</feature>
<gene>
    <name evidence="2" type="ORF">E2562_007428</name>
</gene>
<proteinExistence type="predicted"/>
<evidence type="ECO:0000256" key="1">
    <source>
        <dbReference type="SAM" id="MobiDB-lite"/>
    </source>
</evidence>
<sequence>MLRAVANACRSGVATPSLIRNAIAMDRAAWSSSAANPSAAANVNHDGLGKLRRAPMFDRWTLLRQTSSPKLPTFAAERAKASSTASLDFKAAYFARNRGRGVSSLPSGDEDVVKGVAGAGAVDGDVAAAAGGSEEKKDGSRKRRSAAAAAGAMSEEKKDEVRKTKSAAAVVVEKVKEVLVRLLRGLAISFFMAIASLARILLGPESSRAHVAIALAWSSMVKIWVGDARVQLDKWPAPSKPELAKGGAVGAEGRSSHEDIVLKQMQLQFTELRVWIKEERRKDDRKAKQKIRWQPTSNQLEDVVKRERQQRIDSCLLACDVGLVLELLQPPLSHILRCPDEYLHQLLTSLLLVLLIGGLVVLGEDLEEAPLVTYPTIEHQLGHDEERRASMLPFCHSSYAPP</sequence>
<protein>
    <submittedName>
        <fullName evidence="2">Uncharacterized protein</fullName>
    </submittedName>
</protein>
<dbReference type="Proteomes" id="UP000479710">
    <property type="component" value="Unassembled WGS sequence"/>
</dbReference>
<name>A0A6G1CYD5_9ORYZ</name>
<dbReference type="EMBL" id="SPHZ02000007">
    <property type="protein sequence ID" value="KAF0905645.1"/>
    <property type="molecule type" value="Genomic_DNA"/>
</dbReference>
<accession>A0A6G1CYD5</accession>
<evidence type="ECO:0000313" key="2">
    <source>
        <dbReference type="EMBL" id="KAF0905645.1"/>
    </source>
</evidence>
<keyword evidence="3" id="KW-1185">Reference proteome</keyword>
<organism evidence="2 3">
    <name type="scientific">Oryza meyeriana var. granulata</name>
    <dbReference type="NCBI Taxonomy" id="110450"/>
    <lineage>
        <taxon>Eukaryota</taxon>
        <taxon>Viridiplantae</taxon>
        <taxon>Streptophyta</taxon>
        <taxon>Embryophyta</taxon>
        <taxon>Tracheophyta</taxon>
        <taxon>Spermatophyta</taxon>
        <taxon>Magnoliopsida</taxon>
        <taxon>Liliopsida</taxon>
        <taxon>Poales</taxon>
        <taxon>Poaceae</taxon>
        <taxon>BOP clade</taxon>
        <taxon>Oryzoideae</taxon>
        <taxon>Oryzeae</taxon>
        <taxon>Oryzinae</taxon>
        <taxon>Oryza</taxon>
        <taxon>Oryza meyeriana</taxon>
    </lineage>
</organism>
<comment type="caution">
    <text evidence="2">The sequence shown here is derived from an EMBL/GenBank/DDBJ whole genome shotgun (WGS) entry which is preliminary data.</text>
</comment>
<evidence type="ECO:0000313" key="3">
    <source>
        <dbReference type="Proteomes" id="UP000479710"/>
    </source>
</evidence>
<reference evidence="2 3" key="1">
    <citation type="submission" date="2019-11" db="EMBL/GenBank/DDBJ databases">
        <title>Whole genome sequence of Oryza granulata.</title>
        <authorList>
            <person name="Li W."/>
        </authorList>
    </citation>
    <scope>NUCLEOTIDE SEQUENCE [LARGE SCALE GENOMIC DNA]</scope>
    <source>
        <strain evidence="3">cv. Menghai</strain>
        <tissue evidence="2">Leaf</tissue>
    </source>
</reference>